<dbReference type="PROSITE" id="PS51257">
    <property type="entry name" value="PROKAR_LIPOPROTEIN"/>
    <property type="match status" value="1"/>
</dbReference>
<evidence type="ECO:0008006" key="5">
    <source>
        <dbReference type="Google" id="ProtNLM"/>
    </source>
</evidence>
<evidence type="ECO:0000313" key="4">
    <source>
        <dbReference type="Proteomes" id="UP001385892"/>
    </source>
</evidence>
<dbReference type="Proteomes" id="UP001385892">
    <property type="component" value="Unassembled WGS sequence"/>
</dbReference>
<feature type="compositionally biased region" description="Low complexity" evidence="1">
    <location>
        <begin position="41"/>
        <end position="54"/>
    </location>
</feature>
<feature type="signal peptide" evidence="2">
    <location>
        <begin position="1"/>
        <end position="28"/>
    </location>
</feature>
<gene>
    <name evidence="3" type="ORF">WKW82_17035</name>
</gene>
<feature type="chain" id="PRO_5045530990" description="Lipoprotein" evidence="2">
    <location>
        <begin position="29"/>
        <end position="104"/>
    </location>
</feature>
<evidence type="ECO:0000313" key="3">
    <source>
        <dbReference type="EMBL" id="MEJ8848365.1"/>
    </source>
</evidence>
<comment type="caution">
    <text evidence="3">The sequence shown here is derived from an EMBL/GenBank/DDBJ whole genome shotgun (WGS) entry which is preliminary data.</text>
</comment>
<name>A0ABU8WLE7_9BURK</name>
<keyword evidence="2" id="KW-0732">Signal</keyword>
<reference evidence="3 4" key="1">
    <citation type="submission" date="2024-03" db="EMBL/GenBank/DDBJ databases">
        <title>Novel species of the genus Variovorax.</title>
        <authorList>
            <person name="Liu Q."/>
            <person name="Xin Y.-H."/>
        </authorList>
    </citation>
    <scope>NUCLEOTIDE SEQUENCE [LARGE SCALE GENOMIC DNA]</scope>
    <source>
        <strain evidence="3 4">KACC 18900</strain>
    </source>
</reference>
<dbReference type="EMBL" id="JBBKZT010000007">
    <property type="protein sequence ID" value="MEJ8848365.1"/>
    <property type="molecule type" value="Genomic_DNA"/>
</dbReference>
<proteinExistence type="predicted"/>
<feature type="region of interest" description="Disordered" evidence="1">
    <location>
        <begin position="30"/>
        <end position="104"/>
    </location>
</feature>
<evidence type="ECO:0000256" key="2">
    <source>
        <dbReference type="SAM" id="SignalP"/>
    </source>
</evidence>
<dbReference type="RefSeq" id="WP_340343494.1">
    <property type="nucleotide sequence ID" value="NZ_JBBKZT010000007.1"/>
</dbReference>
<protein>
    <recommendedName>
        <fullName evidence="5">Lipoprotein</fullName>
    </recommendedName>
</protein>
<sequence>MNTQALKTNTQRHPLALLLLSTALLGLAACDRKPSTPPAPSATLAPSAAAPTPAELRPQSSVAPPVAAPADNAPKDVDKTQEQGTSSSSPKVVGPTDGQGEPPK</sequence>
<feature type="compositionally biased region" description="Low complexity" evidence="1">
    <location>
        <begin position="62"/>
        <end position="72"/>
    </location>
</feature>
<accession>A0ABU8WLE7</accession>
<evidence type="ECO:0000256" key="1">
    <source>
        <dbReference type="SAM" id="MobiDB-lite"/>
    </source>
</evidence>
<keyword evidence="4" id="KW-1185">Reference proteome</keyword>
<organism evidence="3 4">
    <name type="scientific">Variovorax rhizosphaerae</name>
    <dbReference type="NCBI Taxonomy" id="1836200"/>
    <lineage>
        <taxon>Bacteria</taxon>
        <taxon>Pseudomonadati</taxon>
        <taxon>Pseudomonadota</taxon>
        <taxon>Betaproteobacteria</taxon>
        <taxon>Burkholderiales</taxon>
        <taxon>Comamonadaceae</taxon>
        <taxon>Variovorax</taxon>
    </lineage>
</organism>